<dbReference type="InterPro" id="IPR036291">
    <property type="entry name" value="NAD(P)-bd_dom_sf"/>
</dbReference>
<reference evidence="3 4" key="1">
    <citation type="submission" date="2011-07" db="EMBL/GenBank/DDBJ databases">
        <title>Genome Sequence of Propionibacterium acnes SK182B-JCVI.</title>
        <authorList>
            <person name="Durkin A.S."/>
            <person name="Madupu R."/>
            <person name="Hostetler J."/>
            <person name="Radune D."/>
            <person name="Torralba M."/>
            <person name="Methe B."/>
            <person name="Sutton G."/>
            <person name="Strausberg R.L."/>
            <person name="Nelson K.E."/>
        </authorList>
    </citation>
    <scope>NUCLEOTIDE SEQUENCE [LARGE SCALE GENOMIC DNA]</scope>
    <source>
        <strain evidence="3 4">SK182B-JCVI</strain>
    </source>
</reference>
<dbReference type="GO" id="GO:0016491">
    <property type="term" value="F:oxidoreductase activity"/>
    <property type="evidence" value="ECO:0007669"/>
    <property type="project" value="UniProtKB-KW"/>
</dbReference>
<dbReference type="Proteomes" id="UP000007832">
    <property type="component" value="Unassembled WGS sequence"/>
</dbReference>
<evidence type="ECO:0000313" key="4">
    <source>
        <dbReference type="Proteomes" id="UP000007832"/>
    </source>
</evidence>
<dbReference type="EMBL" id="AFUN01000004">
    <property type="protein sequence ID" value="EGR98077.1"/>
    <property type="molecule type" value="Genomic_DNA"/>
</dbReference>
<dbReference type="NCBIfam" id="NF005754">
    <property type="entry name" value="PRK07578.1"/>
    <property type="match status" value="1"/>
</dbReference>
<dbReference type="InterPro" id="IPR051122">
    <property type="entry name" value="SDR_DHRS6-like"/>
</dbReference>
<evidence type="ECO:0000256" key="2">
    <source>
        <dbReference type="ARBA" id="ARBA00023002"/>
    </source>
</evidence>
<evidence type="ECO:0000313" key="3">
    <source>
        <dbReference type="EMBL" id="EGR98077.1"/>
    </source>
</evidence>
<keyword evidence="2" id="KW-0560">Oxidoreductase</keyword>
<evidence type="ECO:0000256" key="1">
    <source>
        <dbReference type="ARBA" id="ARBA00006484"/>
    </source>
</evidence>
<dbReference type="PATRIC" id="fig|1051006.4.peg.71"/>
<dbReference type="Pfam" id="PF13561">
    <property type="entry name" value="adh_short_C2"/>
    <property type="match status" value="1"/>
</dbReference>
<comment type="similarity">
    <text evidence="1">Belongs to the short-chain dehydrogenases/reductases (SDR) family.</text>
</comment>
<dbReference type="Gene3D" id="3.40.50.720">
    <property type="entry name" value="NAD(P)-binding Rossmann-like Domain"/>
    <property type="match status" value="1"/>
</dbReference>
<dbReference type="RefSeq" id="WP_002548254.1">
    <property type="nucleotide sequence ID" value="NZ_AFUN01000004.1"/>
</dbReference>
<dbReference type="STRING" id="1574624.GCA_001642025_00837"/>
<dbReference type="PANTHER" id="PTHR43477">
    <property type="entry name" value="DIHYDROANTICAPSIN 7-DEHYDROGENASE"/>
    <property type="match status" value="1"/>
</dbReference>
<dbReference type="SUPFAM" id="SSF51735">
    <property type="entry name" value="NAD(P)-binding Rossmann-fold domains"/>
    <property type="match status" value="1"/>
</dbReference>
<dbReference type="PANTHER" id="PTHR43477:SF1">
    <property type="entry name" value="DIHYDROANTICAPSIN 7-DEHYDROGENASE"/>
    <property type="match status" value="1"/>
</dbReference>
<proteinExistence type="inferred from homology"/>
<dbReference type="OrthoDB" id="9787486at2"/>
<protein>
    <submittedName>
        <fullName evidence="3">Oxidoreductase, short chain dehydrogenase/reductase family protein</fullName>
    </submittedName>
</protein>
<name>F9NSD0_9ACTN</name>
<organism evidence="3 4">
    <name type="scientific">[Propionibacterium] namnetense SK182B-JCVI</name>
    <dbReference type="NCBI Taxonomy" id="1051006"/>
    <lineage>
        <taxon>Bacteria</taxon>
        <taxon>Bacillati</taxon>
        <taxon>Actinomycetota</taxon>
        <taxon>Actinomycetes</taxon>
        <taxon>Propionibacteriales</taxon>
        <taxon>Propionibacteriaceae</taxon>
        <taxon>Cutibacterium</taxon>
    </lineage>
</organism>
<dbReference type="CDD" id="cd11731">
    <property type="entry name" value="Lin1944_like_SDR_c"/>
    <property type="match status" value="1"/>
</dbReference>
<dbReference type="PRINTS" id="PR00081">
    <property type="entry name" value="GDHRDH"/>
</dbReference>
<accession>F9NSD0</accession>
<dbReference type="eggNOG" id="COG1028">
    <property type="taxonomic scope" value="Bacteria"/>
</dbReference>
<dbReference type="InterPro" id="IPR002347">
    <property type="entry name" value="SDR_fam"/>
</dbReference>
<comment type="caution">
    <text evidence="3">The sequence shown here is derived from an EMBL/GenBank/DDBJ whole genome shotgun (WGS) entry which is preliminary data.</text>
</comment>
<gene>
    <name evidence="3" type="ORF">HMPREF1162_0932</name>
</gene>
<sequence length="199" mass="20972">MRILVEGARGTIGKAVTTLFRNHGHTVIEVGRSDGEILCDISDETQLESLWQQAGHIDAVVCASGTTPFAPLGELTSADFNNAWQDKALSQISLVRTGINHISERGSFTLTSRILSRDPILKGSAAAAANGALEAFTRAAAIEIAPRRVNIVSPPVVAESLEAYDEFFPGFPAVKAADVANAFRKSVEGGATGTVITLP</sequence>
<dbReference type="AlphaFoldDB" id="F9NSD0"/>